<dbReference type="KEGG" id="cjt:EG359_14390"/>
<reference evidence="2 3" key="1">
    <citation type="submission" date="2017-01" db="EMBL/GenBank/DDBJ databases">
        <authorList>
            <person name="Mah S.A."/>
            <person name="Swanson W.J."/>
            <person name="Moy G.W."/>
            <person name="Vacquier V.D."/>
        </authorList>
    </citation>
    <scope>NUCLEOTIDE SEQUENCE [LARGE SCALE GENOMIC DNA]</scope>
    <source>
        <strain evidence="2 3">DSM 16927</strain>
    </source>
</reference>
<dbReference type="EMBL" id="FTNZ01000003">
    <property type="protein sequence ID" value="SIS32886.1"/>
    <property type="molecule type" value="Genomic_DNA"/>
</dbReference>
<dbReference type="RefSeq" id="WP_076352831.1">
    <property type="nucleotide sequence ID" value="NZ_CP033926.1"/>
</dbReference>
<dbReference type="Proteomes" id="UP000186106">
    <property type="component" value="Unassembled WGS sequence"/>
</dbReference>
<dbReference type="STRING" id="112234.SAMN05421768_10368"/>
<dbReference type="OrthoDB" id="1363959at2"/>
<protein>
    <submittedName>
        <fullName evidence="2">Uncharacterized protein</fullName>
    </submittedName>
</protein>
<reference evidence="1 4" key="2">
    <citation type="submission" date="2018-11" db="EMBL/GenBank/DDBJ databases">
        <title>Proposal to divide the Flavobacteriaceae and reorganize its genera based on Amino Acid Identity values calculated from whole genome sequences.</title>
        <authorList>
            <person name="Nicholson A.C."/>
            <person name="Gulvik C.A."/>
            <person name="Whitney A.M."/>
            <person name="Humrighouse B.W."/>
            <person name="Bell M."/>
            <person name="Holmes B."/>
            <person name="Steigerwalt A.G."/>
            <person name="Villarma A."/>
            <person name="Sheth M."/>
            <person name="Batra D."/>
            <person name="Pryor J."/>
            <person name="Bernardet J.-F."/>
            <person name="Hugo C."/>
            <person name="Kampfer P."/>
            <person name="Newman J."/>
            <person name="McQuiston J.R."/>
        </authorList>
    </citation>
    <scope>NUCLEOTIDE SEQUENCE [LARGE SCALE GENOMIC DNA]</scope>
    <source>
        <strain evidence="1 4">DSM 16927</strain>
    </source>
</reference>
<organism evidence="2 3">
    <name type="scientific">Chryseobacterium joostei</name>
    <dbReference type="NCBI Taxonomy" id="112234"/>
    <lineage>
        <taxon>Bacteria</taxon>
        <taxon>Pseudomonadati</taxon>
        <taxon>Bacteroidota</taxon>
        <taxon>Flavobacteriia</taxon>
        <taxon>Flavobacteriales</taxon>
        <taxon>Weeksellaceae</taxon>
        <taxon>Chryseobacterium group</taxon>
        <taxon>Chryseobacterium</taxon>
    </lineage>
</organism>
<sequence length="121" mass="14134">METNIQHPESLQYAEVYISDMLALKDIFLQSLDSQKVSPDFGIPFLLAKKENKITSFASLIIDEEGKIDFKIYDKKEIKESEKKSFIARVENYFRKNNTPNFRDPRQLKSSINGMINWLNP</sequence>
<evidence type="ECO:0000313" key="1">
    <source>
        <dbReference type="EMBL" id="AZB00728.1"/>
    </source>
</evidence>
<evidence type="ECO:0000313" key="3">
    <source>
        <dbReference type="Proteomes" id="UP000186106"/>
    </source>
</evidence>
<keyword evidence="4" id="KW-1185">Reference proteome</keyword>
<dbReference type="AlphaFoldDB" id="A0A1N7I723"/>
<gene>
    <name evidence="1" type="ORF">EG359_14390</name>
    <name evidence="2" type="ORF">SAMN05421768_10368</name>
</gene>
<name>A0A1N7I723_9FLAO</name>
<dbReference type="EMBL" id="CP033926">
    <property type="protein sequence ID" value="AZB00728.1"/>
    <property type="molecule type" value="Genomic_DNA"/>
</dbReference>
<evidence type="ECO:0000313" key="2">
    <source>
        <dbReference type="EMBL" id="SIS32886.1"/>
    </source>
</evidence>
<proteinExistence type="predicted"/>
<evidence type="ECO:0000313" key="4">
    <source>
        <dbReference type="Proteomes" id="UP000279541"/>
    </source>
</evidence>
<accession>A0A1N7I723</accession>
<dbReference type="Proteomes" id="UP000279541">
    <property type="component" value="Chromosome"/>
</dbReference>